<sequence>MSSHGDAGRTHKPTSSTDMEMEKEMEMEMGISDGGSSVPVIDMAQGRDHIVEHLGGAACKAWGCFQLINHGMAMKCVEDAREQSRLLFALPTAHKLKVKRMPGQFTGYGNGAVVNSEALNEEYYSEALTLRYRSSDAESIGGKLWPDGNPEFRKSVVEFSEAAHKLSLEVLGYVVDGLPVESRKHFKEYLMEQSGTLRVNNYPLCPQPALHTGLPPHIDACVVTVLHQSDNVAGLEVDKDGSWVGVQPRHDALVVIVGAIVQVLTNGVYKAVKHRAVLNAERSRLSLAYSAYPPSNLAIVPASQFVSDDKPSPYRPFSWAEFLAAKQKYVTDPLLGLLAESS</sequence>
<dbReference type="EMBL" id="CM026431">
    <property type="protein sequence ID" value="KAG0558880.1"/>
    <property type="molecule type" value="Genomic_DNA"/>
</dbReference>
<dbReference type="Pfam" id="PF14226">
    <property type="entry name" value="DIOX_N"/>
    <property type="match status" value="1"/>
</dbReference>
<comment type="caution">
    <text evidence="6">The sequence shown here is derived from an EMBL/GenBank/DDBJ whole genome shotgun (WGS) entry which is preliminary data.</text>
</comment>
<feature type="domain" description="Fe2OG dioxygenase" evidence="5">
    <location>
        <begin position="193"/>
        <end position="293"/>
    </location>
</feature>
<dbReference type="Gene3D" id="2.60.120.330">
    <property type="entry name" value="B-lactam Antibiotic, Isopenicillin N Synthase, Chain"/>
    <property type="match status" value="1"/>
</dbReference>
<dbReference type="InterPro" id="IPR026992">
    <property type="entry name" value="DIOX_N"/>
</dbReference>
<dbReference type="SUPFAM" id="SSF51197">
    <property type="entry name" value="Clavaminate synthase-like"/>
    <property type="match status" value="1"/>
</dbReference>
<dbReference type="PROSITE" id="PS51471">
    <property type="entry name" value="FE2OG_OXY"/>
    <property type="match status" value="1"/>
</dbReference>
<keyword evidence="4" id="KW-0560">Oxidoreductase</keyword>
<evidence type="ECO:0000313" key="7">
    <source>
        <dbReference type="Proteomes" id="UP000822688"/>
    </source>
</evidence>
<dbReference type="InterPro" id="IPR044861">
    <property type="entry name" value="IPNS-like_FE2OG_OXY"/>
</dbReference>
<comment type="similarity">
    <text evidence="1 4">Belongs to the iron/ascorbate-dependent oxidoreductase family.</text>
</comment>
<dbReference type="InterPro" id="IPR005123">
    <property type="entry name" value="Oxoglu/Fe-dep_dioxygenase_dom"/>
</dbReference>
<keyword evidence="3 4" id="KW-0408">Iron</keyword>
<keyword evidence="7" id="KW-1185">Reference proteome</keyword>
<dbReference type="GO" id="GO:0046872">
    <property type="term" value="F:metal ion binding"/>
    <property type="evidence" value="ECO:0007669"/>
    <property type="project" value="UniProtKB-KW"/>
</dbReference>
<evidence type="ECO:0000256" key="4">
    <source>
        <dbReference type="RuleBase" id="RU003682"/>
    </source>
</evidence>
<dbReference type="PANTHER" id="PTHR47991">
    <property type="entry name" value="OXOGLUTARATE/IRON-DEPENDENT DIOXYGENASE"/>
    <property type="match status" value="1"/>
</dbReference>
<dbReference type="Pfam" id="PF03171">
    <property type="entry name" value="2OG-FeII_Oxy"/>
    <property type="match status" value="1"/>
</dbReference>
<name>A0A8T0GIQ8_CERPU</name>
<keyword evidence="2 4" id="KW-0479">Metal-binding</keyword>
<proteinExistence type="inferred from homology"/>
<dbReference type="GO" id="GO:0016491">
    <property type="term" value="F:oxidoreductase activity"/>
    <property type="evidence" value="ECO:0007669"/>
    <property type="project" value="UniProtKB-KW"/>
</dbReference>
<gene>
    <name evidence="6" type="ORF">KC19_10G061500</name>
</gene>
<dbReference type="AlphaFoldDB" id="A0A8T0GIQ8"/>
<dbReference type="Proteomes" id="UP000822688">
    <property type="component" value="Chromosome 10"/>
</dbReference>
<evidence type="ECO:0000259" key="5">
    <source>
        <dbReference type="PROSITE" id="PS51471"/>
    </source>
</evidence>
<evidence type="ECO:0000313" key="6">
    <source>
        <dbReference type="EMBL" id="KAG0558880.1"/>
    </source>
</evidence>
<evidence type="ECO:0000256" key="2">
    <source>
        <dbReference type="ARBA" id="ARBA00022723"/>
    </source>
</evidence>
<dbReference type="InterPro" id="IPR027443">
    <property type="entry name" value="IPNS-like_sf"/>
</dbReference>
<evidence type="ECO:0000256" key="3">
    <source>
        <dbReference type="ARBA" id="ARBA00023004"/>
    </source>
</evidence>
<accession>A0A8T0GIQ8</accession>
<organism evidence="6 7">
    <name type="scientific">Ceratodon purpureus</name>
    <name type="common">Fire moss</name>
    <name type="synonym">Dicranum purpureum</name>
    <dbReference type="NCBI Taxonomy" id="3225"/>
    <lineage>
        <taxon>Eukaryota</taxon>
        <taxon>Viridiplantae</taxon>
        <taxon>Streptophyta</taxon>
        <taxon>Embryophyta</taxon>
        <taxon>Bryophyta</taxon>
        <taxon>Bryophytina</taxon>
        <taxon>Bryopsida</taxon>
        <taxon>Dicranidae</taxon>
        <taxon>Pseudoditrichales</taxon>
        <taxon>Ditrichaceae</taxon>
        <taxon>Ceratodon</taxon>
    </lineage>
</organism>
<dbReference type="InterPro" id="IPR050295">
    <property type="entry name" value="Plant_2OG-oxidoreductases"/>
</dbReference>
<reference evidence="6" key="1">
    <citation type="submission" date="2020-06" db="EMBL/GenBank/DDBJ databases">
        <title>WGS assembly of Ceratodon purpureus strain R40.</title>
        <authorList>
            <person name="Carey S.B."/>
            <person name="Jenkins J."/>
            <person name="Shu S."/>
            <person name="Lovell J.T."/>
            <person name="Sreedasyam A."/>
            <person name="Maumus F."/>
            <person name="Tiley G.P."/>
            <person name="Fernandez-Pozo N."/>
            <person name="Barry K."/>
            <person name="Chen C."/>
            <person name="Wang M."/>
            <person name="Lipzen A."/>
            <person name="Daum C."/>
            <person name="Saski C.A."/>
            <person name="Payton A.C."/>
            <person name="Mcbreen J.C."/>
            <person name="Conrad R.E."/>
            <person name="Kollar L.M."/>
            <person name="Olsson S."/>
            <person name="Huttunen S."/>
            <person name="Landis J.B."/>
            <person name="Wickett N.J."/>
            <person name="Johnson M.G."/>
            <person name="Rensing S.A."/>
            <person name="Grimwood J."/>
            <person name="Schmutz J."/>
            <person name="Mcdaniel S.F."/>
        </authorList>
    </citation>
    <scope>NUCLEOTIDE SEQUENCE</scope>
    <source>
        <strain evidence="6">R40</strain>
    </source>
</reference>
<protein>
    <recommendedName>
        <fullName evidence="5">Fe2OG dioxygenase domain-containing protein</fullName>
    </recommendedName>
</protein>
<evidence type="ECO:0000256" key="1">
    <source>
        <dbReference type="ARBA" id="ARBA00008056"/>
    </source>
</evidence>